<gene>
    <name evidence="1" type="ORF">HAX54_024227</name>
</gene>
<keyword evidence="2" id="KW-1185">Reference proteome</keyword>
<sequence length="113" mass="12883">MGRWKVTRELGHSSRKEMGSRIWSIYRTREWLVGSENEIGSRVSWAEEGSFTGDKPRATRLDSELNVLGNIREDEEEITRRTSAHGGWQLKIIMPRVGDCFWACGGTIKSADL</sequence>
<proteinExistence type="predicted"/>
<evidence type="ECO:0000313" key="2">
    <source>
        <dbReference type="Proteomes" id="UP000823775"/>
    </source>
</evidence>
<dbReference type="Proteomes" id="UP000823775">
    <property type="component" value="Unassembled WGS sequence"/>
</dbReference>
<evidence type="ECO:0000313" key="1">
    <source>
        <dbReference type="EMBL" id="MCD9639592.1"/>
    </source>
</evidence>
<reference evidence="1 2" key="1">
    <citation type="journal article" date="2021" name="BMC Genomics">
        <title>Datura genome reveals duplications of psychoactive alkaloid biosynthetic genes and high mutation rate following tissue culture.</title>
        <authorList>
            <person name="Rajewski A."/>
            <person name="Carter-House D."/>
            <person name="Stajich J."/>
            <person name="Litt A."/>
        </authorList>
    </citation>
    <scope>NUCLEOTIDE SEQUENCE [LARGE SCALE GENOMIC DNA]</scope>
    <source>
        <strain evidence="1">AR-01</strain>
    </source>
</reference>
<name>A0ABS8UZR1_DATST</name>
<comment type="caution">
    <text evidence="1">The sequence shown here is derived from an EMBL/GenBank/DDBJ whole genome shotgun (WGS) entry which is preliminary data.</text>
</comment>
<accession>A0ABS8UZR1</accession>
<organism evidence="1 2">
    <name type="scientific">Datura stramonium</name>
    <name type="common">Jimsonweed</name>
    <name type="synonym">Common thornapple</name>
    <dbReference type="NCBI Taxonomy" id="4076"/>
    <lineage>
        <taxon>Eukaryota</taxon>
        <taxon>Viridiplantae</taxon>
        <taxon>Streptophyta</taxon>
        <taxon>Embryophyta</taxon>
        <taxon>Tracheophyta</taxon>
        <taxon>Spermatophyta</taxon>
        <taxon>Magnoliopsida</taxon>
        <taxon>eudicotyledons</taxon>
        <taxon>Gunneridae</taxon>
        <taxon>Pentapetalae</taxon>
        <taxon>asterids</taxon>
        <taxon>lamiids</taxon>
        <taxon>Solanales</taxon>
        <taxon>Solanaceae</taxon>
        <taxon>Solanoideae</taxon>
        <taxon>Datureae</taxon>
        <taxon>Datura</taxon>
    </lineage>
</organism>
<dbReference type="EMBL" id="JACEIK010002950">
    <property type="protein sequence ID" value="MCD9639592.1"/>
    <property type="molecule type" value="Genomic_DNA"/>
</dbReference>
<protein>
    <submittedName>
        <fullName evidence="1">Uncharacterized protein</fullName>
    </submittedName>
</protein>